<dbReference type="EMBL" id="KZ825353">
    <property type="protein sequence ID" value="RAH44483.1"/>
    <property type="molecule type" value="Genomic_DNA"/>
</dbReference>
<proteinExistence type="predicted"/>
<accession>A0ACD1G5I2</accession>
<organism evidence="1 2">
    <name type="scientific">Aspergillus brunneoviolaceus CBS 621.78</name>
    <dbReference type="NCBI Taxonomy" id="1450534"/>
    <lineage>
        <taxon>Eukaryota</taxon>
        <taxon>Fungi</taxon>
        <taxon>Dikarya</taxon>
        <taxon>Ascomycota</taxon>
        <taxon>Pezizomycotina</taxon>
        <taxon>Eurotiomycetes</taxon>
        <taxon>Eurotiomycetidae</taxon>
        <taxon>Eurotiales</taxon>
        <taxon>Aspergillaceae</taxon>
        <taxon>Aspergillus</taxon>
        <taxon>Aspergillus subgen. Circumdati</taxon>
    </lineage>
</organism>
<evidence type="ECO:0000313" key="2">
    <source>
        <dbReference type="Proteomes" id="UP000249057"/>
    </source>
</evidence>
<name>A0ACD1G5I2_9EURO</name>
<gene>
    <name evidence="1" type="ORF">BO95DRAFT_173659</name>
</gene>
<reference evidence="1" key="1">
    <citation type="submission" date="2018-02" db="EMBL/GenBank/DDBJ databases">
        <title>The genomes of Aspergillus section Nigri reveals drivers in fungal speciation.</title>
        <authorList>
            <consortium name="DOE Joint Genome Institute"/>
            <person name="Vesth T.C."/>
            <person name="Nybo J."/>
            <person name="Theobald S."/>
            <person name="Brandl J."/>
            <person name="Frisvad J.C."/>
            <person name="Nielsen K.F."/>
            <person name="Lyhne E.K."/>
            <person name="Kogle M.E."/>
            <person name="Kuo A."/>
            <person name="Riley R."/>
            <person name="Clum A."/>
            <person name="Nolan M."/>
            <person name="Lipzen A."/>
            <person name="Salamov A."/>
            <person name="Henrissat B."/>
            <person name="Wiebenga A."/>
            <person name="De vries R.P."/>
            <person name="Grigoriev I.V."/>
            <person name="Mortensen U.H."/>
            <person name="Andersen M.R."/>
            <person name="Baker S.E."/>
        </authorList>
    </citation>
    <scope>NUCLEOTIDE SEQUENCE</scope>
    <source>
        <strain evidence="1">CBS 621.78</strain>
    </source>
</reference>
<protein>
    <submittedName>
        <fullName evidence="1">Uncharacterized protein</fullName>
    </submittedName>
</protein>
<keyword evidence="2" id="KW-1185">Reference proteome</keyword>
<dbReference type="Proteomes" id="UP000249057">
    <property type="component" value="Unassembled WGS sequence"/>
</dbReference>
<sequence>MVIVSPSSLAPLSLPRSLALPGVISLRSSSLASSSSSASSAAIRHQAISPKQQPSSTSYPLFLPLLFHSFCLSIWPLGSNHISPDSSSPFPWNSFLPSLFPPSFDSTLPCLSSLPPLPPSIISDPTFHRLVLIALHLPIFTSALRVIP</sequence>
<evidence type="ECO:0000313" key="1">
    <source>
        <dbReference type="EMBL" id="RAH44483.1"/>
    </source>
</evidence>